<keyword evidence="2" id="KW-0521">NADP</keyword>
<dbReference type="PROSITE" id="PS00061">
    <property type="entry name" value="ADH_SHORT"/>
    <property type="match status" value="1"/>
</dbReference>
<protein>
    <submittedName>
        <fullName evidence="4">Short-chain dehydrogenase/reductase family protein</fullName>
    </submittedName>
</protein>
<reference evidence="4" key="1">
    <citation type="submission" date="2020-05" db="EMBL/GenBank/DDBJ databases">
        <title>Mycena genomes resolve the evolution of fungal bioluminescence.</title>
        <authorList>
            <person name="Tsai I.J."/>
        </authorList>
    </citation>
    <scope>NUCLEOTIDE SEQUENCE</scope>
    <source>
        <strain evidence="4">160909Yilan</strain>
    </source>
</reference>
<dbReference type="AlphaFoldDB" id="A0A8H6ZHI7"/>
<dbReference type="InterPro" id="IPR002347">
    <property type="entry name" value="SDR_fam"/>
</dbReference>
<evidence type="ECO:0000256" key="1">
    <source>
        <dbReference type="ARBA" id="ARBA00006484"/>
    </source>
</evidence>
<dbReference type="OrthoDB" id="2929096at2759"/>
<keyword evidence="5" id="KW-1185">Reference proteome</keyword>
<proteinExistence type="inferred from homology"/>
<dbReference type="EMBL" id="JACAZH010000001">
    <property type="protein sequence ID" value="KAF7376981.1"/>
    <property type="molecule type" value="Genomic_DNA"/>
</dbReference>
<evidence type="ECO:0000256" key="2">
    <source>
        <dbReference type="ARBA" id="ARBA00022857"/>
    </source>
</evidence>
<dbReference type="InterPro" id="IPR051468">
    <property type="entry name" value="Fungal_SecMetab_SDRs"/>
</dbReference>
<dbReference type="PANTHER" id="PTHR43544:SF36">
    <property type="entry name" value="CHAIN OXIDOREDUCTASE (CSGA), PUTATIVE (AFU_ORTHOLOGUE AFUA_4G00910)-RELATED"/>
    <property type="match status" value="1"/>
</dbReference>
<dbReference type="InterPro" id="IPR036291">
    <property type="entry name" value="NAD(P)-bd_dom_sf"/>
</dbReference>
<organism evidence="4 5">
    <name type="scientific">Mycena sanguinolenta</name>
    <dbReference type="NCBI Taxonomy" id="230812"/>
    <lineage>
        <taxon>Eukaryota</taxon>
        <taxon>Fungi</taxon>
        <taxon>Dikarya</taxon>
        <taxon>Basidiomycota</taxon>
        <taxon>Agaricomycotina</taxon>
        <taxon>Agaricomycetes</taxon>
        <taxon>Agaricomycetidae</taxon>
        <taxon>Agaricales</taxon>
        <taxon>Marasmiineae</taxon>
        <taxon>Mycenaceae</taxon>
        <taxon>Mycena</taxon>
    </lineage>
</organism>
<dbReference type="Proteomes" id="UP000623467">
    <property type="component" value="Unassembled WGS sequence"/>
</dbReference>
<gene>
    <name evidence="4" type="ORF">MSAN_00116000</name>
</gene>
<dbReference type="Gene3D" id="3.40.50.720">
    <property type="entry name" value="NAD(P)-binding Rossmann-like Domain"/>
    <property type="match status" value="2"/>
</dbReference>
<comment type="caution">
    <text evidence="4">The sequence shown here is derived from an EMBL/GenBank/DDBJ whole genome shotgun (WGS) entry which is preliminary data.</text>
</comment>
<dbReference type="PANTHER" id="PTHR43544">
    <property type="entry name" value="SHORT-CHAIN DEHYDROGENASE/REDUCTASE"/>
    <property type="match status" value="1"/>
</dbReference>
<evidence type="ECO:0000256" key="3">
    <source>
        <dbReference type="RuleBase" id="RU000363"/>
    </source>
</evidence>
<evidence type="ECO:0000313" key="4">
    <source>
        <dbReference type="EMBL" id="KAF7376981.1"/>
    </source>
</evidence>
<comment type="similarity">
    <text evidence="1 3">Belongs to the short-chain dehydrogenases/reductases (SDR) family.</text>
</comment>
<name>A0A8H6ZHI7_9AGAR</name>
<dbReference type="PRINTS" id="PR00080">
    <property type="entry name" value="SDRFAMILY"/>
</dbReference>
<dbReference type="GO" id="GO:0016491">
    <property type="term" value="F:oxidoreductase activity"/>
    <property type="evidence" value="ECO:0007669"/>
    <property type="project" value="TreeGrafter"/>
</dbReference>
<dbReference type="PRINTS" id="PR00081">
    <property type="entry name" value="GDHRDH"/>
</dbReference>
<dbReference type="GO" id="GO:0005737">
    <property type="term" value="C:cytoplasm"/>
    <property type="evidence" value="ECO:0007669"/>
    <property type="project" value="TreeGrafter"/>
</dbReference>
<dbReference type="SUPFAM" id="SSF51735">
    <property type="entry name" value="NAD(P)-binding Rossmann-fold domains"/>
    <property type="match status" value="1"/>
</dbReference>
<accession>A0A8H6ZHI7</accession>
<evidence type="ECO:0000313" key="5">
    <source>
        <dbReference type="Proteomes" id="UP000623467"/>
    </source>
</evidence>
<dbReference type="InterPro" id="IPR020904">
    <property type="entry name" value="Sc_DH/Rdtase_CS"/>
</dbReference>
<dbReference type="Pfam" id="PF00106">
    <property type="entry name" value="adh_short"/>
    <property type="match status" value="1"/>
</dbReference>
<sequence length="241" mass="25351">MVRTILVTGANQGLGMHTVHQLGATPDVIVFMGSRKLAAAEDALSKFSADIHSSSAVVPIQLDVTDTTSIQAAHAFVVDFLKTKGIQSLDVIINNAAICVDSFPDSFATNVIGVVSVTDAFRPLLNNSTGGAILNISSALGSLSLYSQHSMRLLPAYASSKAALNMLTVQWAQREREARSGIRVISIYPGFIATNLNNYAGSTSPADGCKVIVKAALETEGEVGYSFTRTESSRGSAQIGN</sequence>